<dbReference type="EMBL" id="CP025544">
    <property type="protein sequence ID" value="AXK61171.1"/>
    <property type="molecule type" value="Genomic_DNA"/>
</dbReference>
<evidence type="ECO:0000259" key="3">
    <source>
        <dbReference type="Pfam" id="PF13505"/>
    </source>
</evidence>
<dbReference type="OrthoDB" id="5652366at2"/>
<evidence type="ECO:0000256" key="1">
    <source>
        <dbReference type="ARBA" id="ARBA00022729"/>
    </source>
</evidence>
<keyword evidence="5" id="KW-1185">Reference proteome</keyword>
<protein>
    <recommendedName>
        <fullName evidence="3">Outer membrane protein beta-barrel domain-containing protein</fullName>
    </recommendedName>
</protein>
<feature type="signal peptide" evidence="2">
    <location>
        <begin position="1"/>
        <end position="25"/>
    </location>
</feature>
<name>A0A345ZD04_9BACT</name>
<evidence type="ECO:0000313" key="5">
    <source>
        <dbReference type="Proteomes" id="UP000254834"/>
    </source>
</evidence>
<feature type="domain" description="Outer membrane protein beta-barrel" evidence="3">
    <location>
        <begin position="63"/>
        <end position="232"/>
    </location>
</feature>
<sequence>MQNYYKFLLQKLPIFLFFMQMTVIAQCSDLQRWHPTFGVQSGIAALGKAGVDQDFPIDATSDQFYIYNYDGTTKIPFLYGGFVGIEWRGDTDWRFQLQIDYNQSSDFATGGTLTQGIDAASQETYAFDYTMQFRQLLGLVKVEYARWNIVSPYFMFGLGSSFNSARDFATTVPVTLATTRMYENQVSKSVSFALGAGFNIHVMDQVCFSFGYRFANVGTIGLGDSTVDGIAVTGTLSQKSLYANEFVVQLSALF</sequence>
<evidence type="ECO:0000256" key="2">
    <source>
        <dbReference type="SAM" id="SignalP"/>
    </source>
</evidence>
<dbReference type="Proteomes" id="UP000254834">
    <property type="component" value="Chromosome"/>
</dbReference>
<dbReference type="AlphaFoldDB" id="A0A345ZD04"/>
<keyword evidence="1 2" id="KW-0732">Signal</keyword>
<organism evidence="4 5">
    <name type="scientific">Candidatus Chromulinivorax destructor</name>
    <dbReference type="NCBI Taxonomy" id="2066483"/>
    <lineage>
        <taxon>Bacteria</taxon>
        <taxon>Candidatus Babelota</taxon>
        <taxon>Candidatus Babeliae</taxon>
        <taxon>Candidatus Babeliales</taxon>
        <taxon>Candidatus Chromulinivoraceae</taxon>
        <taxon>Candidatus Chromulinivorax</taxon>
    </lineage>
</organism>
<dbReference type="InterPro" id="IPR027385">
    <property type="entry name" value="Beta-barrel_OMP"/>
</dbReference>
<dbReference type="SUPFAM" id="SSF56925">
    <property type="entry name" value="OMPA-like"/>
    <property type="match status" value="1"/>
</dbReference>
<gene>
    <name evidence="4" type="ORF">C0J27_05575</name>
</gene>
<dbReference type="InterPro" id="IPR011250">
    <property type="entry name" value="OMP/PagP_B-barrel"/>
</dbReference>
<dbReference type="Gene3D" id="2.40.160.20">
    <property type="match status" value="1"/>
</dbReference>
<dbReference type="RefSeq" id="WP_115586186.1">
    <property type="nucleotide sequence ID" value="NZ_CP025544.1"/>
</dbReference>
<proteinExistence type="predicted"/>
<reference evidence="4 5" key="1">
    <citation type="submission" date="2017-12" db="EMBL/GenBank/DDBJ databases">
        <title>Chromulinavorax destructans is a abundant pathogen of dominant heterotrophic picoflagllates.</title>
        <authorList>
            <person name="Deeg C.M."/>
            <person name="Zimmer M."/>
            <person name="Suttle C.A."/>
        </authorList>
    </citation>
    <scope>NUCLEOTIDE SEQUENCE [LARGE SCALE GENOMIC DNA]</scope>
    <source>
        <strain evidence="4 5">SeV1</strain>
    </source>
</reference>
<feature type="chain" id="PRO_5016839231" description="Outer membrane protein beta-barrel domain-containing protein" evidence="2">
    <location>
        <begin position="26"/>
        <end position="254"/>
    </location>
</feature>
<dbReference type="Pfam" id="PF13505">
    <property type="entry name" value="OMP_b-brl"/>
    <property type="match status" value="1"/>
</dbReference>
<evidence type="ECO:0000313" key="4">
    <source>
        <dbReference type="EMBL" id="AXK61171.1"/>
    </source>
</evidence>
<accession>A0A345ZD04</accession>
<dbReference type="KEGG" id="cdes:C0J27_05575"/>